<accession>A0A5C3MMI0</accession>
<proteinExistence type="predicted"/>
<gene>
    <name evidence="1" type="ORF">OE88DRAFT_1797174</name>
</gene>
<sequence>MFPTTMSSNIKVWYVLAGYYLEPRLVSFKLSPEDDVDDLKGKIVERAGNQHISLVVYKCVPPLRPDEDSDLPEQVNMAFSKEVKKLHPTTKIKDLGLESGEALLVRPV</sequence>
<evidence type="ECO:0000313" key="2">
    <source>
        <dbReference type="Proteomes" id="UP000305948"/>
    </source>
</evidence>
<dbReference type="EMBL" id="ML213576">
    <property type="protein sequence ID" value="TFK45178.1"/>
    <property type="molecule type" value="Genomic_DNA"/>
</dbReference>
<feature type="non-terminal residue" evidence="1">
    <location>
        <position position="108"/>
    </location>
</feature>
<evidence type="ECO:0008006" key="3">
    <source>
        <dbReference type="Google" id="ProtNLM"/>
    </source>
</evidence>
<organism evidence="1 2">
    <name type="scientific">Heliocybe sulcata</name>
    <dbReference type="NCBI Taxonomy" id="5364"/>
    <lineage>
        <taxon>Eukaryota</taxon>
        <taxon>Fungi</taxon>
        <taxon>Dikarya</taxon>
        <taxon>Basidiomycota</taxon>
        <taxon>Agaricomycotina</taxon>
        <taxon>Agaricomycetes</taxon>
        <taxon>Gloeophyllales</taxon>
        <taxon>Gloeophyllaceae</taxon>
        <taxon>Heliocybe</taxon>
    </lineage>
</organism>
<keyword evidence="2" id="KW-1185">Reference proteome</keyword>
<name>A0A5C3MMI0_9AGAM</name>
<dbReference type="Proteomes" id="UP000305948">
    <property type="component" value="Unassembled WGS sequence"/>
</dbReference>
<protein>
    <recommendedName>
        <fullName evidence="3">Ubiquitin-like domain-containing protein</fullName>
    </recommendedName>
</protein>
<evidence type="ECO:0000313" key="1">
    <source>
        <dbReference type="EMBL" id="TFK45178.1"/>
    </source>
</evidence>
<dbReference type="AlphaFoldDB" id="A0A5C3MMI0"/>
<reference evidence="1 2" key="1">
    <citation type="journal article" date="2019" name="Nat. Ecol. Evol.">
        <title>Megaphylogeny resolves global patterns of mushroom evolution.</title>
        <authorList>
            <person name="Varga T."/>
            <person name="Krizsan K."/>
            <person name="Foldi C."/>
            <person name="Dima B."/>
            <person name="Sanchez-Garcia M."/>
            <person name="Sanchez-Ramirez S."/>
            <person name="Szollosi G.J."/>
            <person name="Szarkandi J.G."/>
            <person name="Papp V."/>
            <person name="Albert L."/>
            <person name="Andreopoulos W."/>
            <person name="Angelini C."/>
            <person name="Antonin V."/>
            <person name="Barry K.W."/>
            <person name="Bougher N.L."/>
            <person name="Buchanan P."/>
            <person name="Buyck B."/>
            <person name="Bense V."/>
            <person name="Catcheside P."/>
            <person name="Chovatia M."/>
            <person name="Cooper J."/>
            <person name="Damon W."/>
            <person name="Desjardin D."/>
            <person name="Finy P."/>
            <person name="Geml J."/>
            <person name="Haridas S."/>
            <person name="Hughes K."/>
            <person name="Justo A."/>
            <person name="Karasinski D."/>
            <person name="Kautmanova I."/>
            <person name="Kiss B."/>
            <person name="Kocsube S."/>
            <person name="Kotiranta H."/>
            <person name="LaButti K.M."/>
            <person name="Lechner B.E."/>
            <person name="Liimatainen K."/>
            <person name="Lipzen A."/>
            <person name="Lukacs Z."/>
            <person name="Mihaltcheva S."/>
            <person name="Morgado L.N."/>
            <person name="Niskanen T."/>
            <person name="Noordeloos M.E."/>
            <person name="Ohm R.A."/>
            <person name="Ortiz-Santana B."/>
            <person name="Ovrebo C."/>
            <person name="Racz N."/>
            <person name="Riley R."/>
            <person name="Savchenko A."/>
            <person name="Shiryaev A."/>
            <person name="Soop K."/>
            <person name="Spirin V."/>
            <person name="Szebenyi C."/>
            <person name="Tomsovsky M."/>
            <person name="Tulloss R.E."/>
            <person name="Uehling J."/>
            <person name="Grigoriev I.V."/>
            <person name="Vagvolgyi C."/>
            <person name="Papp T."/>
            <person name="Martin F.M."/>
            <person name="Miettinen O."/>
            <person name="Hibbett D.S."/>
            <person name="Nagy L.G."/>
        </authorList>
    </citation>
    <scope>NUCLEOTIDE SEQUENCE [LARGE SCALE GENOMIC DNA]</scope>
    <source>
        <strain evidence="1 2">OMC1185</strain>
    </source>
</reference>